<comment type="caution">
    <text evidence="1">The sequence shown here is derived from an EMBL/GenBank/DDBJ whole genome shotgun (WGS) entry which is preliminary data.</text>
</comment>
<sequence>MTSNEQSQSLLRKDGSTSKKNDDSIEHEIDLDLNAKNNGLSSTFTSDLHSSCNHKSGQCHIYQHTDSNNIFSDSTNINTNTNTNTDTNITYHNNDNFQNRKNSQSLFSNSYNNLMNNLNSNDIDENPIKRIFKNFKIHSNFNTIISFLIILFILIIYMKLLNIQNLISNPSNLSNNGLSLVSLTKDVTVKPIHSHNDEWRKVPLFDALRAGTYSIEADVYYFPENKDTIFVGHNKNYLSVDKNLDSMYLNHFFDLLEQANSKIITGENEKKNGLFYDSPESTTYFYIDIKNNNIELLKLFEKKLKNFISKNYLSYYDLNLKKFVEGPLTIIITGDYPYDYIVNTPIEKRYLFIDAPLKDFKNLEILNKFNKDYISIFSSASLHDLTGYYSPINYFKGLSLEQLNTLKEFIKISHENNILTRIWDTPNWPIAVRNRVWKQVIELGSDCLNVDDLHSSINLF</sequence>
<reference evidence="1" key="1">
    <citation type="submission" date="2023-04" db="EMBL/GenBank/DDBJ databases">
        <title>Candida boidinii NBRC 1967.</title>
        <authorList>
            <person name="Ichikawa N."/>
            <person name="Sato H."/>
            <person name="Tonouchi N."/>
        </authorList>
    </citation>
    <scope>NUCLEOTIDE SEQUENCE</scope>
    <source>
        <strain evidence="1">NBRC 1967</strain>
    </source>
</reference>
<name>A0ACB5TNP4_CANBO</name>
<evidence type="ECO:0000313" key="2">
    <source>
        <dbReference type="Proteomes" id="UP001165101"/>
    </source>
</evidence>
<evidence type="ECO:0000313" key="1">
    <source>
        <dbReference type="EMBL" id="GME92231.1"/>
    </source>
</evidence>
<dbReference type="Proteomes" id="UP001165101">
    <property type="component" value="Unassembled WGS sequence"/>
</dbReference>
<accession>A0ACB5TNP4</accession>
<dbReference type="EMBL" id="BSXV01001245">
    <property type="protein sequence ID" value="GME92231.1"/>
    <property type="molecule type" value="Genomic_DNA"/>
</dbReference>
<organism evidence="1 2">
    <name type="scientific">Candida boidinii</name>
    <name type="common">Yeast</name>
    <dbReference type="NCBI Taxonomy" id="5477"/>
    <lineage>
        <taxon>Eukaryota</taxon>
        <taxon>Fungi</taxon>
        <taxon>Dikarya</taxon>
        <taxon>Ascomycota</taxon>
        <taxon>Saccharomycotina</taxon>
        <taxon>Pichiomycetes</taxon>
        <taxon>Pichiales</taxon>
        <taxon>Pichiaceae</taxon>
        <taxon>Ogataea</taxon>
        <taxon>Ogataea/Candida clade</taxon>
    </lineage>
</organism>
<gene>
    <name evidence="1" type="ORF">Cboi01_000264400</name>
</gene>
<keyword evidence="2" id="KW-1185">Reference proteome</keyword>
<proteinExistence type="predicted"/>
<protein>
    <submittedName>
        <fullName evidence="1">Unnamed protein product</fullName>
    </submittedName>
</protein>